<gene>
    <name evidence="12" type="ORF">GCM10007890_30770</name>
</gene>
<dbReference type="NCBIfam" id="TIGR01179">
    <property type="entry name" value="galE"/>
    <property type="match status" value="1"/>
</dbReference>
<evidence type="ECO:0000259" key="11">
    <source>
        <dbReference type="Pfam" id="PF01370"/>
    </source>
</evidence>
<dbReference type="Pfam" id="PF01370">
    <property type="entry name" value="Epimerase"/>
    <property type="match status" value="1"/>
</dbReference>
<dbReference type="GO" id="GO:0033499">
    <property type="term" value="P:galactose catabolic process via UDP-galactose, Leloir pathway"/>
    <property type="evidence" value="ECO:0007669"/>
    <property type="project" value="TreeGrafter"/>
</dbReference>
<evidence type="ECO:0000256" key="1">
    <source>
        <dbReference type="ARBA" id="ARBA00000083"/>
    </source>
</evidence>
<evidence type="ECO:0000256" key="4">
    <source>
        <dbReference type="ARBA" id="ARBA00007637"/>
    </source>
</evidence>
<evidence type="ECO:0000256" key="3">
    <source>
        <dbReference type="ARBA" id="ARBA00004947"/>
    </source>
</evidence>
<keyword evidence="8 10" id="KW-0413">Isomerase</keyword>
<comment type="catalytic activity">
    <reaction evidence="1 10">
        <text>UDP-alpha-D-glucose = UDP-alpha-D-galactose</text>
        <dbReference type="Rhea" id="RHEA:22168"/>
        <dbReference type="ChEBI" id="CHEBI:58885"/>
        <dbReference type="ChEBI" id="CHEBI:66914"/>
        <dbReference type="EC" id="5.1.3.2"/>
    </reaction>
</comment>
<evidence type="ECO:0000256" key="10">
    <source>
        <dbReference type="RuleBase" id="RU366046"/>
    </source>
</evidence>
<evidence type="ECO:0000256" key="2">
    <source>
        <dbReference type="ARBA" id="ARBA00001911"/>
    </source>
</evidence>
<evidence type="ECO:0000256" key="8">
    <source>
        <dbReference type="ARBA" id="ARBA00023235"/>
    </source>
</evidence>
<accession>A0AA37WSE7</accession>
<comment type="caution">
    <text evidence="12">The sequence shown here is derived from an EMBL/GenBank/DDBJ whole genome shotgun (WGS) entry which is preliminary data.</text>
</comment>
<protein>
    <recommendedName>
        <fullName evidence="6 10">UDP-glucose 4-epimerase</fullName>
        <ecNumber evidence="5 10">5.1.3.2</ecNumber>
    </recommendedName>
</protein>
<dbReference type="EC" id="5.1.3.2" evidence="5 10"/>
<evidence type="ECO:0000256" key="6">
    <source>
        <dbReference type="ARBA" id="ARBA00018569"/>
    </source>
</evidence>
<evidence type="ECO:0000256" key="7">
    <source>
        <dbReference type="ARBA" id="ARBA00023027"/>
    </source>
</evidence>
<dbReference type="Proteomes" id="UP001157440">
    <property type="component" value="Unassembled WGS sequence"/>
</dbReference>
<dbReference type="InterPro" id="IPR005886">
    <property type="entry name" value="UDP_G4E"/>
</dbReference>
<evidence type="ECO:0000256" key="5">
    <source>
        <dbReference type="ARBA" id="ARBA00013189"/>
    </source>
</evidence>
<dbReference type="EMBL" id="BSPL01000017">
    <property type="protein sequence ID" value="GLS71064.1"/>
    <property type="molecule type" value="Genomic_DNA"/>
</dbReference>
<evidence type="ECO:0000256" key="9">
    <source>
        <dbReference type="ARBA" id="ARBA00023277"/>
    </source>
</evidence>
<sequence length="345" mass="37002">MGVRGRGENGTGGGDMAVLVTGGAGYIGSHMVLALLDAGHEEVVVLDDLSTGFDWAVPEGVKLVVGDVADQALVTQTILQHRIDALAHFAARIVVPDSVSDPLGYYLANTVKTRSLIEASVRAGVRHVIFSSTAAVYGEPEVVPVPEDLPLKPINPYGRSKLMSEWMIADAAAAHGFSYVILRYFNVAGADPAGRSGQSTPNATHLIKVATQAALGQRERLDVFGTDYATPDGSCLRDYIQVSDLAAAHRVALDHLRAGGESLTLNCGYGRGYSVLEVIDVVKRLSGRDFEVRLCPRRPGDPAQIVAEAALIRDRLGWKPRHDDLDAIVAQALAWEQHLGKRNRL</sequence>
<keyword evidence="13" id="KW-1185">Reference proteome</keyword>
<evidence type="ECO:0000313" key="12">
    <source>
        <dbReference type="EMBL" id="GLS71064.1"/>
    </source>
</evidence>
<comment type="similarity">
    <text evidence="4 10">Belongs to the NAD(P)-dependent epimerase/dehydratase family.</text>
</comment>
<dbReference type="GO" id="GO:0003978">
    <property type="term" value="F:UDP-glucose 4-epimerase activity"/>
    <property type="evidence" value="ECO:0007669"/>
    <property type="project" value="UniProtKB-UniRule"/>
</dbReference>
<dbReference type="AlphaFoldDB" id="A0AA37WSE7"/>
<name>A0AA37WSE7_9HYPH</name>
<comment type="cofactor">
    <cofactor evidence="2 10">
        <name>NAD(+)</name>
        <dbReference type="ChEBI" id="CHEBI:57540"/>
    </cofactor>
</comment>
<dbReference type="Gene3D" id="3.90.25.10">
    <property type="entry name" value="UDP-galactose 4-epimerase, domain 1"/>
    <property type="match status" value="1"/>
</dbReference>
<dbReference type="Gene3D" id="3.40.50.720">
    <property type="entry name" value="NAD(P)-binding Rossmann-like Domain"/>
    <property type="match status" value="1"/>
</dbReference>
<comment type="subunit">
    <text evidence="10">Homodimer.</text>
</comment>
<dbReference type="SUPFAM" id="SSF51735">
    <property type="entry name" value="NAD(P)-binding Rossmann-fold domains"/>
    <property type="match status" value="1"/>
</dbReference>
<reference evidence="13" key="1">
    <citation type="journal article" date="2019" name="Int. J. Syst. Evol. Microbiol.">
        <title>The Global Catalogue of Microorganisms (GCM) 10K type strain sequencing project: providing services to taxonomists for standard genome sequencing and annotation.</title>
        <authorList>
            <consortium name="The Broad Institute Genomics Platform"/>
            <consortium name="The Broad Institute Genome Sequencing Center for Infectious Disease"/>
            <person name="Wu L."/>
            <person name="Ma J."/>
        </authorList>
    </citation>
    <scope>NUCLEOTIDE SEQUENCE [LARGE SCALE GENOMIC DNA]</scope>
    <source>
        <strain evidence="13">NBRC 103632</strain>
    </source>
</reference>
<comment type="pathway">
    <text evidence="3 10">Carbohydrate metabolism; galactose metabolism.</text>
</comment>
<dbReference type="CDD" id="cd05247">
    <property type="entry name" value="UDP_G4E_1_SDR_e"/>
    <property type="match status" value="1"/>
</dbReference>
<feature type="domain" description="NAD-dependent epimerase/dehydratase" evidence="11">
    <location>
        <begin position="18"/>
        <end position="268"/>
    </location>
</feature>
<dbReference type="PANTHER" id="PTHR43725">
    <property type="entry name" value="UDP-GLUCOSE 4-EPIMERASE"/>
    <property type="match status" value="1"/>
</dbReference>
<evidence type="ECO:0000313" key="13">
    <source>
        <dbReference type="Proteomes" id="UP001157440"/>
    </source>
</evidence>
<dbReference type="InterPro" id="IPR036291">
    <property type="entry name" value="NAD(P)-bd_dom_sf"/>
</dbReference>
<dbReference type="PANTHER" id="PTHR43725:SF53">
    <property type="entry name" value="UDP-ARABINOSE 4-EPIMERASE 1"/>
    <property type="match status" value="1"/>
</dbReference>
<proteinExistence type="inferred from homology"/>
<keyword evidence="7 10" id="KW-0520">NAD</keyword>
<dbReference type="InterPro" id="IPR001509">
    <property type="entry name" value="Epimerase_deHydtase"/>
</dbReference>
<organism evidence="12 13">
    <name type="scientific">Methylobacterium tardum</name>
    <dbReference type="NCBI Taxonomy" id="374432"/>
    <lineage>
        <taxon>Bacteria</taxon>
        <taxon>Pseudomonadati</taxon>
        <taxon>Pseudomonadota</taxon>
        <taxon>Alphaproteobacteria</taxon>
        <taxon>Hyphomicrobiales</taxon>
        <taxon>Methylobacteriaceae</taxon>
        <taxon>Methylobacterium</taxon>
    </lineage>
</organism>
<keyword evidence="9 10" id="KW-0119">Carbohydrate metabolism</keyword>